<dbReference type="PATRIC" id="fig|40324.63.peg.3029"/>
<comment type="subcellular location">
    <subcellularLocation>
        <location evidence="1">Endomembrane system</location>
        <topology evidence="1">Multi-pass membrane protein</topology>
    </subcellularLocation>
</comment>
<keyword evidence="6" id="KW-0808">Transferase</keyword>
<evidence type="ECO:0000256" key="3">
    <source>
        <dbReference type="ARBA" id="ARBA00022989"/>
    </source>
</evidence>
<dbReference type="PANTHER" id="PTHR43847:SF1">
    <property type="entry name" value="BLL3993 PROTEIN"/>
    <property type="match status" value="1"/>
</dbReference>
<evidence type="ECO:0000313" key="6">
    <source>
        <dbReference type="EMBL" id="KKD57394.1"/>
    </source>
</evidence>
<dbReference type="GO" id="GO:0032259">
    <property type="term" value="P:methylation"/>
    <property type="evidence" value="ECO:0007669"/>
    <property type="project" value="UniProtKB-KW"/>
</dbReference>
<dbReference type="EMBL" id="JZRZ01000015">
    <property type="protein sequence ID" value="KKD57394.1"/>
    <property type="molecule type" value="Genomic_DNA"/>
</dbReference>
<evidence type="ECO:0000313" key="7">
    <source>
        <dbReference type="Proteomes" id="UP000243478"/>
    </source>
</evidence>
<evidence type="ECO:0000256" key="2">
    <source>
        <dbReference type="ARBA" id="ARBA00022692"/>
    </source>
</evidence>
<dbReference type="InterPro" id="IPR052527">
    <property type="entry name" value="Metal_cation-efflux_comp"/>
</dbReference>
<keyword evidence="6" id="KW-0489">Methyltransferase</keyword>
<keyword evidence="4 5" id="KW-0472">Membrane</keyword>
<accession>A0A0F5ZP11</accession>
<dbReference type="Gene3D" id="1.20.120.1630">
    <property type="match status" value="1"/>
</dbReference>
<dbReference type="GO" id="GO:0008168">
    <property type="term" value="F:methyltransferase activity"/>
    <property type="evidence" value="ECO:0007669"/>
    <property type="project" value="UniProtKB-KW"/>
</dbReference>
<proteinExistence type="predicted"/>
<reference evidence="6 7" key="1">
    <citation type="submission" date="2015-03" db="EMBL/GenBank/DDBJ databases">
        <title>Draft genome of Stenotrophomonas maltophila isolated from urine specimen.</title>
        <authorList>
            <person name="Murugan N."/>
            <person name="Malathi J."/>
            <person name="Umashankar V."/>
            <person name="Madhavan H."/>
        </authorList>
    </citation>
    <scope>NUCLEOTIDE SEQUENCE [LARGE SCALE GENOMIC DNA]</scope>
    <source>
        <strain evidence="6 7">JMNMN1</strain>
    </source>
</reference>
<keyword evidence="3 5" id="KW-1133">Transmembrane helix</keyword>
<dbReference type="GO" id="GO:0012505">
    <property type="term" value="C:endomembrane system"/>
    <property type="evidence" value="ECO:0007669"/>
    <property type="project" value="UniProtKB-SubCell"/>
</dbReference>
<evidence type="ECO:0000256" key="1">
    <source>
        <dbReference type="ARBA" id="ARBA00004127"/>
    </source>
</evidence>
<feature type="transmembrane region" description="Helical" evidence="5">
    <location>
        <begin position="35"/>
        <end position="55"/>
    </location>
</feature>
<dbReference type="Proteomes" id="UP000243478">
    <property type="component" value="Unassembled WGS sequence"/>
</dbReference>
<organism evidence="6 7">
    <name type="scientific">Stenotrophomonas maltophilia</name>
    <name type="common">Pseudomonas maltophilia</name>
    <name type="synonym">Xanthomonas maltophilia</name>
    <dbReference type="NCBI Taxonomy" id="40324"/>
    <lineage>
        <taxon>Bacteria</taxon>
        <taxon>Pseudomonadati</taxon>
        <taxon>Pseudomonadota</taxon>
        <taxon>Gammaproteobacteria</taxon>
        <taxon>Lysobacterales</taxon>
        <taxon>Lysobacteraceae</taxon>
        <taxon>Stenotrophomonas</taxon>
        <taxon>Stenotrophomonas maltophilia group</taxon>
    </lineage>
</organism>
<dbReference type="PANTHER" id="PTHR43847">
    <property type="entry name" value="BLL3993 PROTEIN"/>
    <property type="match status" value="1"/>
</dbReference>
<sequence length="153" mass="17381">MTWLETRIPPPLVMLLCAGIGWRGSRLWPEAVLPLPMRALMSGGVIGIGVALNLLPKLAFQRARTTVNPLRPSASSALITRGMYRYTRNPMYLGQATILTGAMLYLQNTIALLAVPLFVLYITWLQIMPEERALLARFPDVYPMFRQRVRRWL</sequence>
<comment type="caution">
    <text evidence="6">The sequence shown here is derived from an EMBL/GenBank/DDBJ whole genome shotgun (WGS) entry which is preliminary data.</text>
</comment>
<evidence type="ECO:0000256" key="4">
    <source>
        <dbReference type="ARBA" id="ARBA00023136"/>
    </source>
</evidence>
<dbReference type="InterPro" id="IPR007318">
    <property type="entry name" value="Phopholipid_MeTrfase"/>
</dbReference>
<keyword evidence="2 5" id="KW-0812">Transmembrane</keyword>
<dbReference type="RefSeq" id="WP_151356394.1">
    <property type="nucleotide sequence ID" value="NZ_CP104863.1"/>
</dbReference>
<name>A0A0F5ZP11_STEMA</name>
<protein>
    <submittedName>
        <fullName evidence="6">Protein-S-isoprenylcysteine methyltransferase</fullName>
    </submittedName>
</protein>
<evidence type="ECO:0000256" key="5">
    <source>
        <dbReference type="SAM" id="Phobius"/>
    </source>
</evidence>
<feature type="transmembrane region" description="Helical" evidence="5">
    <location>
        <begin position="91"/>
        <end position="124"/>
    </location>
</feature>
<dbReference type="AlphaFoldDB" id="A0A0F5ZP11"/>
<dbReference type="Pfam" id="PF04191">
    <property type="entry name" value="PEMT"/>
    <property type="match status" value="1"/>
</dbReference>
<gene>
    <name evidence="6" type="ORF">VM57_08200</name>
</gene>